<organism evidence="1 2">
    <name type="scientific">Metabacillus endolithicus</name>
    <dbReference type="NCBI Taxonomy" id="1535204"/>
    <lineage>
        <taxon>Bacteria</taxon>
        <taxon>Bacillati</taxon>
        <taxon>Bacillota</taxon>
        <taxon>Bacilli</taxon>
        <taxon>Bacillales</taxon>
        <taxon>Bacillaceae</taxon>
        <taxon>Metabacillus</taxon>
    </lineage>
</organism>
<accession>A0ABW5BW01</accession>
<dbReference type="EMBL" id="JBHUIK010000001">
    <property type="protein sequence ID" value="MFD2213094.1"/>
    <property type="molecule type" value="Genomic_DNA"/>
</dbReference>
<dbReference type="Gene3D" id="1.10.287.3030">
    <property type="match status" value="1"/>
</dbReference>
<evidence type="ECO:0000313" key="1">
    <source>
        <dbReference type="EMBL" id="MFD2213094.1"/>
    </source>
</evidence>
<name>A0ABW5BW01_9BACI</name>
<proteinExistence type="predicted"/>
<dbReference type="Pfam" id="PF14156">
    <property type="entry name" value="AbbA_antirepres"/>
    <property type="match status" value="1"/>
</dbReference>
<dbReference type="InterPro" id="IPR025446">
    <property type="entry name" value="Antirep_AbbA"/>
</dbReference>
<dbReference type="Proteomes" id="UP001597318">
    <property type="component" value="Unassembled WGS sequence"/>
</dbReference>
<sequence>METIDRLSYDEQKLLVETLLRQDYAIELISSEINDIESGLKQVDEGFYHQLKLLYDRLRIK</sequence>
<comment type="caution">
    <text evidence="1">The sequence shown here is derived from an EMBL/GenBank/DDBJ whole genome shotgun (WGS) entry which is preliminary data.</text>
</comment>
<protein>
    <submittedName>
        <fullName evidence="1">Antirepressor AbbA</fullName>
    </submittedName>
</protein>
<evidence type="ECO:0000313" key="2">
    <source>
        <dbReference type="Proteomes" id="UP001597318"/>
    </source>
</evidence>
<gene>
    <name evidence="1" type="primary">abbA</name>
    <name evidence="1" type="ORF">ACFSKK_05125</name>
</gene>
<reference evidence="2" key="1">
    <citation type="journal article" date="2019" name="Int. J. Syst. Evol. Microbiol.">
        <title>The Global Catalogue of Microorganisms (GCM) 10K type strain sequencing project: providing services to taxonomists for standard genome sequencing and annotation.</title>
        <authorList>
            <consortium name="The Broad Institute Genomics Platform"/>
            <consortium name="The Broad Institute Genome Sequencing Center for Infectious Disease"/>
            <person name="Wu L."/>
            <person name="Ma J."/>
        </authorList>
    </citation>
    <scope>NUCLEOTIDE SEQUENCE [LARGE SCALE GENOMIC DNA]</scope>
    <source>
        <strain evidence="2">CGMCC 1.15474</strain>
    </source>
</reference>
<keyword evidence="2" id="KW-1185">Reference proteome</keyword>
<dbReference type="RefSeq" id="WP_247341384.1">
    <property type="nucleotide sequence ID" value="NZ_CP095550.1"/>
</dbReference>